<name>A0A0A9EWP6_ARUDO</name>
<proteinExistence type="predicted"/>
<organism evidence="2">
    <name type="scientific">Arundo donax</name>
    <name type="common">Giant reed</name>
    <name type="synonym">Donax arundinaceus</name>
    <dbReference type="NCBI Taxonomy" id="35708"/>
    <lineage>
        <taxon>Eukaryota</taxon>
        <taxon>Viridiplantae</taxon>
        <taxon>Streptophyta</taxon>
        <taxon>Embryophyta</taxon>
        <taxon>Tracheophyta</taxon>
        <taxon>Spermatophyta</taxon>
        <taxon>Magnoliopsida</taxon>
        <taxon>Liliopsida</taxon>
        <taxon>Poales</taxon>
        <taxon>Poaceae</taxon>
        <taxon>PACMAD clade</taxon>
        <taxon>Arundinoideae</taxon>
        <taxon>Arundineae</taxon>
        <taxon>Arundo</taxon>
    </lineage>
</organism>
<accession>A0A0A9EWP6</accession>
<protein>
    <submittedName>
        <fullName evidence="2">Uncharacterized protein</fullName>
    </submittedName>
</protein>
<evidence type="ECO:0000313" key="2">
    <source>
        <dbReference type="EMBL" id="JAE02306.1"/>
    </source>
</evidence>
<keyword evidence="1" id="KW-1133">Transmembrane helix</keyword>
<reference evidence="2" key="2">
    <citation type="journal article" date="2015" name="Data Brief">
        <title>Shoot transcriptome of the giant reed, Arundo donax.</title>
        <authorList>
            <person name="Barrero R.A."/>
            <person name="Guerrero F.D."/>
            <person name="Moolhuijzen P."/>
            <person name="Goolsby J.A."/>
            <person name="Tidwell J."/>
            <person name="Bellgard S.E."/>
            <person name="Bellgard M.I."/>
        </authorList>
    </citation>
    <scope>NUCLEOTIDE SEQUENCE</scope>
    <source>
        <tissue evidence="2">Shoot tissue taken approximately 20 cm above the soil surface</tissue>
    </source>
</reference>
<reference evidence="2" key="1">
    <citation type="submission" date="2014-09" db="EMBL/GenBank/DDBJ databases">
        <authorList>
            <person name="Magalhaes I.L.F."/>
            <person name="Oliveira U."/>
            <person name="Santos F.R."/>
            <person name="Vidigal T.H.D.A."/>
            <person name="Brescovit A.D."/>
            <person name="Santos A.J."/>
        </authorList>
    </citation>
    <scope>NUCLEOTIDE SEQUENCE</scope>
    <source>
        <tissue evidence="2">Shoot tissue taken approximately 20 cm above the soil surface</tissue>
    </source>
</reference>
<dbReference type="EMBL" id="GBRH01195590">
    <property type="protein sequence ID" value="JAE02306.1"/>
    <property type="molecule type" value="Transcribed_RNA"/>
</dbReference>
<sequence length="90" mass="9150">MHWSTDVPSLVGAGAGACAAATAGMTMARTSTAATARPDGALAMADSGERRLRRTNNVQAISVAKGCLAISLLLLLVRVCNSLVPCLLPL</sequence>
<keyword evidence="1" id="KW-0812">Transmembrane</keyword>
<feature type="transmembrane region" description="Helical" evidence="1">
    <location>
        <begin position="57"/>
        <end position="77"/>
    </location>
</feature>
<dbReference type="AlphaFoldDB" id="A0A0A9EWP6"/>
<evidence type="ECO:0000256" key="1">
    <source>
        <dbReference type="SAM" id="Phobius"/>
    </source>
</evidence>
<keyword evidence="1" id="KW-0472">Membrane</keyword>